<dbReference type="PROSITE" id="PS50110">
    <property type="entry name" value="RESPONSE_REGULATORY"/>
    <property type="match status" value="1"/>
</dbReference>
<dbReference type="Pfam" id="PF00072">
    <property type="entry name" value="Response_reg"/>
    <property type="match status" value="1"/>
</dbReference>
<dbReference type="Gene3D" id="3.40.50.2300">
    <property type="match status" value="1"/>
</dbReference>
<dbReference type="SUPFAM" id="SSF52172">
    <property type="entry name" value="CheY-like"/>
    <property type="match status" value="1"/>
</dbReference>
<comment type="caution">
    <text evidence="4">The sequence shown here is derived from an EMBL/GenBank/DDBJ whole genome shotgun (WGS) entry which is preliminary data.</text>
</comment>
<dbReference type="InterPro" id="IPR007492">
    <property type="entry name" value="LytTR_DNA-bd_dom"/>
</dbReference>
<dbReference type="EMBL" id="WOFH01000006">
    <property type="protein sequence ID" value="MUN38598.1"/>
    <property type="molecule type" value="Genomic_DNA"/>
</dbReference>
<evidence type="ECO:0000259" key="3">
    <source>
        <dbReference type="PROSITE" id="PS50930"/>
    </source>
</evidence>
<accession>A0A7K1L2C2</accession>
<dbReference type="SMART" id="SM00448">
    <property type="entry name" value="REC"/>
    <property type="match status" value="1"/>
</dbReference>
<dbReference type="InterPro" id="IPR011006">
    <property type="entry name" value="CheY-like_superfamily"/>
</dbReference>
<dbReference type="Proteomes" id="UP000432015">
    <property type="component" value="Unassembled WGS sequence"/>
</dbReference>
<keyword evidence="1" id="KW-0597">Phosphoprotein</keyword>
<feature type="domain" description="HTH LytTR-type" evidence="3">
    <location>
        <begin position="146"/>
        <end position="248"/>
    </location>
</feature>
<dbReference type="SMART" id="SM00850">
    <property type="entry name" value="LytTR"/>
    <property type="match status" value="1"/>
</dbReference>
<dbReference type="InterPro" id="IPR001789">
    <property type="entry name" value="Sig_transdc_resp-reg_receiver"/>
</dbReference>
<dbReference type="PANTHER" id="PTHR37299:SF1">
    <property type="entry name" value="STAGE 0 SPORULATION PROTEIN A HOMOLOG"/>
    <property type="match status" value="1"/>
</dbReference>
<feature type="domain" description="Response regulatory" evidence="2">
    <location>
        <begin position="14"/>
        <end position="128"/>
    </location>
</feature>
<dbReference type="PROSITE" id="PS50930">
    <property type="entry name" value="HTH_LYTTR"/>
    <property type="match status" value="1"/>
</dbReference>
<evidence type="ECO:0000313" key="5">
    <source>
        <dbReference type="Proteomes" id="UP000432015"/>
    </source>
</evidence>
<evidence type="ECO:0000313" key="4">
    <source>
        <dbReference type="EMBL" id="MUN38598.1"/>
    </source>
</evidence>
<dbReference type="GO" id="GO:0003677">
    <property type="term" value="F:DNA binding"/>
    <property type="evidence" value="ECO:0007669"/>
    <property type="project" value="InterPro"/>
</dbReference>
<dbReference type="GO" id="GO:0000156">
    <property type="term" value="F:phosphorelay response regulator activity"/>
    <property type="evidence" value="ECO:0007669"/>
    <property type="project" value="InterPro"/>
</dbReference>
<dbReference type="Pfam" id="PF04397">
    <property type="entry name" value="LytTR"/>
    <property type="match status" value="1"/>
</dbReference>
<proteinExistence type="predicted"/>
<dbReference type="InterPro" id="IPR046947">
    <property type="entry name" value="LytR-like"/>
</dbReference>
<gene>
    <name evidence="4" type="ORF">GNZ18_18595</name>
</gene>
<dbReference type="Gene3D" id="2.40.50.1020">
    <property type="entry name" value="LytTr DNA-binding domain"/>
    <property type="match status" value="1"/>
</dbReference>
<feature type="modified residue" description="4-aspartylphosphate" evidence="1">
    <location>
        <position position="65"/>
    </location>
</feature>
<dbReference type="AlphaFoldDB" id="A0A7K1L2C2"/>
<evidence type="ECO:0000259" key="2">
    <source>
        <dbReference type="PROSITE" id="PS50110"/>
    </source>
</evidence>
<evidence type="ECO:0000256" key="1">
    <source>
        <dbReference type="PROSITE-ProRule" id="PRU00169"/>
    </source>
</evidence>
<protein>
    <submittedName>
        <fullName evidence="4">Response regulator</fullName>
    </submittedName>
</protein>
<reference evidence="4 5" key="1">
    <citation type="submission" date="2019-11" db="EMBL/GenBank/DDBJ databases">
        <authorList>
            <person name="Cao P."/>
        </authorList>
    </citation>
    <scope>NUCLEOTIDE SEQUENCE [LARGE SCALE GENOMIC DNA]</scope>
    <source>
        <strain evidence="4 5">NEAU-AAG5</strain>
    </source>
</reference>
<sequence>MTSLAEESVEEGLHVLVVDDELPAIEDLAYMLAADDRVCRVSRAATGAAALRALEDGAVAALFLDIRMPGLSGLDLARVLAHFERPPKIVFVTAYETHAVDAFELGAVDYLLKPVGQERLAEAVRRVVEAVSGRTAREVAPEDEMIPVELVGVTRFVRRSEVRYAEAHGDYARLHTQRESYLVRTSLTALEEAWSDAGFVRVHRSHLVALAYIDEMYIESGRCAVRVGDMRLPVSRRNTRALRDRLVRHARPGAHRP</sequence>
<dbReference type="PANTHER" id="PTHR37299">
    <property type="entry name" value="TRANSCRIPTIONAL REGULATOR-RELATED"/>
    <property type="match status" value="1"/>
</dbReference>
<organism evidence="4 5">
    <name type="scientific">Actinomadura litoris</name>
    <dbReference type="NCBI Taxonomy" id="2678616"/>
    <lineage>
        <taxon>Bacteria</taxon>
        <taxon>Bacillati</taxon>
        <taxon>Actinomycetota</taxon>
        <taxon>Actinomycetes</taxon>
        <taxon>Streptosporangiales</taxon>
        <taxon>Thermomonosporaceae</taxon>
        <taxon>Actinomadura</taxon>
    </lineage>
</organism>
<name>A0A7K1L2C2_9ACTN</name>
<keyword evidence="5" id="KW-1185">Reference proteome</keyword>
<dbReference type="RefSeq" id="WP_156217769.1">
    <property type="nucleotide sequence ID" value="NZ_WOFH01000006.1"/>
</dbReference>